<organism evidence="1 2">
    <name type="scientific">Paenibacillus eucommiae</name>
    <dbReference type="NCBI Taxonomy" id="1355755"/>
    <lineage>
        <taxon>Bacteria</taxon>
        <taxon>Bacillati</taxon>
        <taxon>Bacillota</taxon>
        <taxon>Bacilli</taxon>
        <taxon>Bacillales</taxon>
        <taxon>Paenibacillaceae</taxon>
        <taxon>Paenibacillus</taxon>
    </lineage>
</organism>
<evidence type="ECO:0000313" key="1">
    <source>
        <dbReference type="EMBL" id="MBP1989356.1"/>
    </source>
</evidence>
<protein>
    <recommendedName>
        <fullName evidence="3">Haloalkane dehalogenase</fullName>
    </recommendedName>
</protein>
<accession>A0ABS4IQT7</accession>
<evidence type="ECO:0008006" key="3">
    <source>
        <dbReference type="Google" id="ProtNLM"/>
    </source>
</evidence>
<dbReference type="EMBL" id="JAGGLB010000002">
    <property type="protein sequence ID" value="MBP1989356.1"/>
    <property type="molecule type" value="Genomic_DNA"/>
</dbReference>
<dbReference type="Gene3D" id="3.40.50.1820">
    <property type="entry name" value="alpha/beta hydrolase"/>
    <property type="match status" value="1"/>
</dbReference>
<dbReference type="SUPFAM" id="SSF53474">
    <property type="entry name" value="alpha/beta-Hydrolases"/>
    <property type="match status" value="1"/>
</dbReference>
<comment type="caution">
    <text evidence="1">The sequence shown here is derived from an EMBL/GenBank/DDBJ whole genome shotgun (WGS) entry which is preliminary data.</text>
</comment>
<gene>
    <name evidence="1" type="ORF">J2Z66_000951</name>
</gene>
<dbReference type="Proteomes" id="UP001519287">
    <property type="component" value="Unassembled WGS sequence"/>
</dbReference>
<sequence length="145" mass="17051">MREHSVFIEGMTRTIIHRSISPEEHDHFREPFKDQDKRKPMWVFPNQIPIGDQPSEVVEAVHTRNAWFTGSPIPKILFYAAPGCNFREPHLNWCRTNLQNLTLFDTGEGYHYLLEENPHGIAQELHRWFLQINAASHDNHLSEQI</sequence>
<name>A0ABS4IQT7_9BACL</name>
<dbReference type="RefSeq" id="WP_209970175.1">
    <property type="nucleotide sequence ID" value="NZ_JAGGLB010000002.1"/>
</dbReference>
<proteinExistence type="predicted"/>
<keyword evidence="2" id="KW-1185">Reference proteome</keyword>
<evidence type="ECO:0000313" key="2">
    <source>
        <dbReference type="Proteomes" id="UP001519287"/>
    </source>
</evidence>
<reference evidence="1 2" key="1">
    <citation type="submission" date="2021-03" db="EMBL/GenBank/DDBJ databases">
        <title>Genomic Encyclopedia of Type Strains, Phase IV (KMG-IV): sequencing the most valuable type-strain genomes for metagenomic binning, comparative biology and taxonomic classification.</title>
        <authorList>
            <person name="Goeker M."/>
        </authorList>
    </citation>
    <scope>NUCLEOTIDE SEQUENCE [LARGE SCALE GENOMIC DNA]</scope>
    <source>
        <strain evidence="1 2">DSM 26048</strain>
    </source>
</reference>
<dbReference type="InterPro" id="IPR029058">
    <property type="entry name" value="AB_hydrolase_fold"/>
</dbReference>